<dbReference type="RefSeq" id="WP_162388393.1">
    <property type="nucleotide sequence ID" value="NZ_CP045997.1"/>
</dbReference>
<protein>
    <submittedName>
        <fullName evidence="1">Uncharacterized protein</fullName>
    </submittedName>
</protein>
<dbReference type="EMBL" id="CP045997">
    <property type="protein sequence ID" value="QHV97973.1"/>
    <property type="molecule type" value="Genomic_DNA"/>
</dbReference>
<dbReference type="AlphaFoldDB" id="A0A6P1VXW8"/>
<name>A0A6P1VXW8_9BACT</name>
<reference evidence="1 2" key="1">
    <citation type="submission" date="2019-11" db="EMBL/GenBank/DDBJ databases">
        <title>Spirosoma endbachense sp. nov., isolated from a natural salt meadow.</title>
        <authorList>
            <person name="Rojas J."/>
            <person name="Ambika Manirajan B."/>
            <person name="Ratering S."/>
            <person name="Suarez C."/>
            <person name="Geissler-Plaum R."/>
            <person name="Schnell S."/>
        </authorList>
    </citation>
    <scope>NUCLEOTIDE SEQUENCE [LARGE SCALE GENOMIC DNA]</scope>
    <source>
        <strain evidence="1 2">I-24</strain>
    </source>
</reference>
<dbReference type="Proteomes" id="UP000464577">
    <property type="component" value="Chromosome"/>
</dbReference>
<evidence type="ECO:0000313" key="1">
    <source>
        <dbReference type="EMBL" id="QHV97973.1"/>
    </source>
</evidence>
<gene>
    <name evidence="1" type="ORF">GJR95_24485</name>
</gene>
<accession>A0A6P1VXW8</accession>
<evidence type="ECO:0000313" key="2">
    <source>
        <dbReference type="Proteomes" id="UP000464577"/>
    </source>
</evidence>
<sequence length="140" mass="15407">MKINPENHVSLNLAWQLKSLGFPQNNLVGFDMFDELTPISMDEKHGLTVDAPTVSELFEALPIPSSGHRVPVLYVGISRGFKAPTEPGEKYYCMVTNWKSFQANKMADAVAKAIVALVRKGSLVFNSDLKPAVDNGPLLY</sequence>
<dbReference type="KEGG" id="senf:GJR95_24485"/>
<keyword evidence="2" id="KW-1185">Reference proteome</keyword>
<organism evidence="1 2">
    <name type="scientific">Spirosoma endbachense</name>
    <dbReference type="NCBI Taxonomy" id="2666025"/>
    <lineage>
        <taxon>Bacteria</taxon>
        <taxon>Pseudomonadati</taxon>
        <taxon>Bacteroidota</taxon>
        <taxon>Cytophagia</taxon>
        <taxon>Cytophagales</taxon>
        <taxon>Cytophagaceae</taxon>
        <taxon>Spirosoma</taxon>
    </lineage>
</organism>
<proteinExistence type="predicted"/>